<evidence type="ECO:0000313" key="2">
    <source>
        <dbReference type="EMBL" id="OAI15079.1"/>
    </source>
</evidence>
<dbReference type="Gene3D" id="3.40.50.300">
    <property type="entry name" value="P-loop containing nucleotide triphosphate hydrolases"/>
    <property type="match status" value="1"/>
</dbReference>
<dbReference type="InterPro" id="IPR027417">
    <property type="entry name" value="P-loop_NTPase"/>
</dbReference>
<keyword evidence="3" id="KW-1185">Reference proteome</keyword>
<dbReference type="RefSeq" id="WP_064030750.1">
    <property type="nucleotide sequence ID" value="NZ_LUUK01000195.1"/>
</dbReference>
<name>A0A177NCY3_9GAMM</name>
<dbReference type="Proteomes" id="UP000077628">
    <property type="component" value="Unassembled WGS sequence"/>
</dbReference>
<evidence type="ECO:0000313" key="3">
    <source>
        <dbReference type="Proteomes" id="UP000077628"/>
    </source>
</evidence>
<evidence type="ECO:0000259" key="1">
    <source>
        <dbReference type="Pfam" id="PF13304"/>
    </source>
</evidence>
<proteinExistence type="predicted"/>
<gene>
    <name evidence="2" type="ORF">A1355_11275</name>
</gene>
<protein>
    <submittedName>
        <fullName evidence="2">ATPase</fullName>
    </submittedName>
</protein>
<dbReference type="PANTHER" id="PTHR40396:SF1">
    <property type="entry name" value="ATPASE AAA-TYPE CORE DOMAIN-CONTAINING PROTEIN"/>
    <property type="match status" value="1"/>
</dbReference>
<reference evidence="3" key="1">
    <citation type="submission" date="2016-03" db="EMBL/GenBank/DDBJ databases">
        <authorList>
            <person name="Heylen K."/>
            <person name="De Vos P."/>
            <person name="Vekeman B."/>
        </authorList>
    </citation>
    <scope>NUCLEOTIDE SEQUENCE [LARGE SCALE GENOMIC DNA]</scope>
    <source>
        <strain evidence="3">R-45383</strain>
    </source>
</reference>
<dbReference type="InterPro" id="IPR003959">
    <property type="entry name" value="ATPase_AAA_core"/>
</dbReference>
<dbReference type="PANTHER" id="PTHR40396">
    <property type="entry name" value="ATPASE-LIKE PROTEIN"/>
    <property type="match status" value="1"/>
</dbReference>
<dbReference type="GO" id="GO:0005524">
    <property type="term" value="F:ATP binding"/>
    <property type="evidence" value="ECO:0007669"/>
    <property type="project" value="InterPro"/>
</dbReference>
<dbReference type="SUPFAM" id="SSF52540">
    <property type="entry name" value="P-loop containing nucleoside triphosphate hydrolases"/>
    <property type="match status" value="1"/>
</dbReference>
<sequence>MLIEFSVTNFRSFREKQTFSMVAAPRLRKRENLIKPAVKGEKLPDLLKVAAIYGPNASGKSNLIKAFDVIREVSNRQPMAHPVPLPVAPFRFDATLIDKPTRIDVHFIVYEQRYQFELALTEKRIVEERLVIFPEGRETLLYERKHQAGGDIYRFGAALEGGIDLHELWRKATGPQTLFISQAVANSSEELKQLRIPLLWFQGGLSVYFTHSTPELAEIAQQRAETDATFAEALSSFLREVDVPITDIRFDELESVSTNLSRTFLDSPMAGRQAKTVFTHRTTLGDAEFNFDEESDGTRNLIGFWLLWQLLTLVSEQGLALIFDELDTSLHPEIVISLVTKHLYSESPGQLIFTTHDTHLMDAKLLRRDQFWLTERDANGATQLRSIHDFEGREGEDLEKRYYEGRYRALPIIRRS</sequence>
<dbReference type="STRING" id="702114.A1355_11275"/>
<dbReference type="GO" id="GO:0016887">
    <property type="term" value="F:ATP hydrolysis activity"/>
    <property type="evidence" value="ECO:0007669"/>
    <property type="project" value="InterPro"/>
</dbReference>
<accession>A0A177NCY3</accession>
<comment type="caution">
    <text evidence="2">The sequence shown here is derived from an EMBL/GenBank/DDBJ whole genome shotgun (WGS) entry which is preliminary data.</text>
</comment>
<dbReference type="AlphaFoldDB" id="A0A177NCY3"/>
<feature type="domain" description="ATPase AAA-type core" evidence="1">
    <location>
        <begin position="49"/>
        <end position="362"/>
    </location>
</feature>
<dbReference type="Pfam" id="PF13304">
    <property type="entry name" value="AAA_21"/>
    <property type="match status" value="1"/>
</dbReference>
<organism evidence="2 3">
    <name type="scientific">Methylomonas koyamae</name>
    <dbReference type="NCBI Taxonomy" id="702114"/>
    <lineage>
        <taxon>Bacteria</taxon>
        <taxon>Pseudomonadati</taxon>
        <taxon>Pseudomonadota</taxon>
        <taxon>Gammaproteobacteria</taxon>
        <taxon>Methylococcales</taxon>
        <taxon>Methylococcaceae</taxon>
        <taxon>Methylomonas</taxon>
    </lineage>
</organism>
<dbReference type="EMBL" id="LUUK01000195">
    <property type="protein sequence ID" value="OAI15079.1"/>
    <property type="molecule type" value="Genomic_DNA"/>
</dbReference>
<dbReference type="OrthoDB" id="9809324at2"/>